<evidence type="ECO:0000313" key="1">
    <source>
        <dbReference type="EMBL" id="CCG82982.1"/>
    </source>
</evidence>
<name>R4XHU2_TAPDE</name>
<protein>
    <submittedName>
        <fullName evidence="1">Uncharacterized protein</fullName>
    </submittedName>
</protein>
<proteinExistence type="predicted"/>
<dbReference type="VEuPathDB" id="FungiDB:TAPDE_003120"/>
<accession>R4XHU2</accession>
<gene>
    <name evidence="1" type="ORF">TAPDE_003120</name>
</gene>
<dbReference type="AlphaFoldDB" id="R4XHU2"/>
<reference evidence="1 2" key="1">
    <citation type="journal article" date="2013" name="MBio">
        <title>Genome sequencing of the plant pathogen Taphrina deformans, the causal agent of peach leaf curl.</title>
        <authorList>
            <person name="Cisse O.H."/>
            <person name="Almeida J.M.G.C.F."/>
            <person name="Fonseca A."/>
            <person name="Kumar A.A."/>
            <person name="Salojaervi J."/>
            <person name="Overmyer K."/>
            <person name="Hauser P.M."/>
            <person name="Pagni M."/>
        </authorList>
    </citation>
    <scope>NUCLEOTIDE SEQUENCE [LARGE SCALE GENOMIC DNA]</scope>
    <source>
        <strain evidence="2">PYCC 5710 / ATCC 11124 / CBS 356.35 / IMI 108563 / JCM 9778 / NBRC 8474</strain>
    </source>
</reference>
<evidence type="ECO:0000313" key="2">
    <source>
        <dbReference type="Proteomes" id="UP000013776"/>
    </source>
</evidence>
<sequence>MNRIKRTSVDIKNFKDIINDPGATDTQLSTLQRLEHLINSIKEIIKFLSDTPLIYETQRYSEPLGNLLTLHRALRSRYPSRRPVPNAAMVDEGVLRLVQYTDLLPLAFYKEKSGQAVHGLQTIESRKKVLAYAKVLKDRSETVLELAKLPIP</sequence>
<dbReference type="Proteomes" id="UP000013776">
    <property type="component" value="Unassembled WGS sequence"/>
</dbReference>
<organism evidence="1 2">
    <name type="scientific">Taphrina deformans (strain PYCC 5710 / ATCC 11124 / CBS 356.35 / IMI 108563 / JCM 9778 / NBRC 8474)</name>
    <name type="common">Peach leaf curl fungus</name>
    <name type="synonym">Lalaria deformans</name>
    <dbReference type="NCBI Taxonomy" id="1097556"/>
    <lineage>
        <taxon>Eukaryota</taxon>
        <taxon>Fungi</taxon>
        <taxon>Dikarya</taxon>
        <taxon>Ascomycota</taxon>
        <taxon>Taphrinomycotina</taxon>
        <taxon>Taphrinomycetes</taxon>
        <taxon>Taphrinales</taxon>
        <taxon>Taphrinaceae</taxon>
        <taxon>Taphrina</taxon>
    </lineage>
</organism>
<keyword evidence="2" id="KW-1185">Reference proteome</keyword>
<dbReference type="EMBL" id="CAHR02000116">
    <property type="protein sequence ID" value="CCG82982.1"/>
    <property type="molecule type" value="Genomic_DNA"/>
</dbReference>
<comment type="caution">
    <text evidence="1">The sequence shown here is derived from an EMBL/GenBank/DDBJ whole genome shotgun (WGS) entry which is preliminary data.</text>
</comment>